<dbReference type="AlphaFoldDB" id="X7ZXN3"/>
<feature type="region of interest" description="Disordered" evidence="1">
    <location>
        <begin position="1"/>
        <end position="52"/>
    </location>
</feature>
<evidence type="ECO:0000256" key="1">
    <source>
        <dbReference type="SAM" id="MobiDB-lite"/>
    </source>
</evidence>
<organism evidence="2">
    <name type="scientific">Mycobacterium xenopi 4042</name>
    <dbReference type="NCBI Taxonomy" id="1299334"/>
    <lineage>
        <taxon>Bacteria</taxon>
        <taxon>Bacillati</taxon>
        <taxon>Actinomycetota</taxon>
        <taxon>Actinomycetes</taxon>
        <taxon>Mycobacteriales</taxon>
        <taxon>Mycobacteriaceae</taxon>
        <taxon>Mycobacterium</taxon>
    </lineage>
</organism>
<comment type="caution">
    <text evidence="2">The sequence shown here is derived from an EMBL/GenBank/DDBJ whole genome shotgun (WGS) entry which is preliminary data.</text>
</comment>
<protein>
    <submittedName>
        <fullName evidence="2">Uncharacterized protein</fullName>
    </submittedName>
</protein>
<proteinExistence type="predicted"/>
<dbReference type="EMBL" id="JAOB01000069">
    <property type="protein sequence ID" value="EUA23390.1"/>
    <property type="molecule type" value="Genomic_DNA"/>
</dbReference>
<feature type="compositionally biased region" description="Basic and acidic residues" evidence="1">
    <location>
        <begin position="1"/>
        <end position="27"/>
    </location>
</feature>
<sequence>MQREPRDRHDGRDQHDLEEQDHGHESSSRTATRLARRGRSGDLDVDLVDTRT</sequence>
<evidence type="ECO:0000313" key="2">
    <source>
        <dbReference type="EMBL" id="EUA23390.1"/>
    </source>
</evidence>
<dbReference type="PATRIC" id="fig|1299334.3.peg.7198"/>
<gene>
    <name evidence="2" type="ORF">I553_5242</name>
</gene>
<reference evidence="2" key="1">
    <citation type="submission" date="2014-01" db="EMBL/GenBank/DDBJ databases">
        <authorList>
            <person name="Brown-Elliot B."/>
            <person name="Wallace R."/>
            <person name="Lenaerts A."/>
            <person name="Ordway D."/>
            <person name="DeGroote M.A."/>
            <person name="Parker T."/>
            <person name="Sizemore C."/>
            <person name="Tallon L.J."/>
            <person name="Sadzewicz L.K."/>
            <person name="Sengamalay N."/>
            <person name="Fraser C.M."/>
            <person name="Hine E."/>
            <person name="Shefchek K.A."/>
            <person name="Das S.P."/>
            <person name="Tettelin H."/>
        </authorList>
    </citation>
    <scope>NUCLEOTIDE SEQUENCE [LARGE SCALE GENOMIC DNA]</scope>
    <source>
        <strain evidence="2">4042</strain>
    </source>
</reference>
<feature type="compositionally biased region" description="Acidic residues" evidence="1">
    <location>
        <begin position="43"/>
        <end position="52"/>
    </location>
</feature>
<accession>X7ZXN3</accession>
<name>X7ZXN3_MYCXE</name>